<evidence type="ECO:0000256" key="6">
    <source>
        <dbReference type="ARBA" id="ARBA00022737"/>
    </source>
</evidence>
<dbReference type="GO" id="GO:0051539">
    <property type="term" value="F:4 iron, 4 sulfur cluster binding"/>
    <property type="evidence" value="ECO:0007669"/>
    <property type="project" value="UniProtKB-KW"/>
</dbReference>
<organism evidence="11">
    <name type="scientific">Archaeoglobus fulgidus</name>
    <dbReference type="NCBI Taxonomy" id="2234"/>
    <lineage>
        <taxon>Archaea</taxon>
        <taxon>Methanobacteriati</taxon>
        <taxon>Methanobacteriota</taxon>
        <taxon>Archaeoglobi</taxon>
        <taxon>Archaeoglobales</taxon>
        <taxon>Archaeoglobaceae</taxon>
        <taxon>Archaeoglobus</taxon>
    </lineage>
</organism>
<keyword evidence="9" id="KW-0411">Iron-sulfur</keyword>
<dbReference type="InterPro" id="IPR017896">
    <property type="entry name" value="4Fe4S_Fe-S-bd"/>
</dbReference>
<keyword evidence="3" id="KW-0813">Transport</keyword>
<dbReference type="InterPro" id="IPR011898">
    <property type="entry name" value="PorD_KorD"/>
</dbReference>
<name>A0A7J2TI81_ARCFL</name>
<dbReference type="Gene3D" id="3.30.70.20">
    <property type="match status" value="1"/>
</dbReference>
<dbReference type="PROSITE" id="PS51379">
    <property type="entry name" value="4FE4S_FER_2"/>
    <property type="match status" value="2"/>
</dbReference>
<proteinExistence type="predicted"/>
<feature type="domain" description="4Fe-4S ferredoxin-type" evidence="10">
    <location>
        <begin position="60"/>
        <end position="89"/>
    </location>
</feature>
<keyword evidence="6" id="KW-0677">Repeat</keyword>
<evidence type="ECO:0000256" key="4">
    <source>
        <dbReference type="ARBA" id="ARBA00022485"/>
    </source>
</evidence>
<evidence type="ECO:0000256" key="8">
    <source>
        <dbReference type="ARBA" id="ARBA00023004"/>
    </source>
</evidence>
<evidence type="ECO:0000313" key="11">
    <source>
        <dbReference type="EMBL" id="HEH35068.1"/>
    </source>
</evidence>
<evidence type="ECO:0000256" key="2">
    <source>
        <dbReference type="ARBA" id="ARBA00011595"/>
    </source>
</evidence>
<gene>
    <name evidence="11" type="ORF">ENP88_02710</name>
</gene>
<dbReference type="PANTHER" id="PTHR43724">
    <property type="entry name" value="PYRUVATE SYNTHASE SUBUNIT PORD"/>
    <property type="match status" value="1"/>
</dbReference>
<protein>
    <submittedName>
        <fullName evidence="11">4Fe-4S dicluster domain-containing protein</fullName>
    </submittedName>
</protein>
<dbReference type="PANTHER" id="PTHR43724:SF1">
    <property type="entry name" value="PYRUVATE SYNTHASE SUBUNIT PORD"/>
    <property type="match status" value="1"/>
</dbReference>
<dbReference type="NCBIfam" id="TIGR02179">
    <property type="entry name" value="PorD_KorD"/>
    <property type="match status" value="1"/>
</dbReference>
<dbReference type="GO" id="GO:0016625">
    <property type="term" value="F:oxidoreductase activity, acting on the aldehyde or oxo group of donors, iron-sulfur protein as acceptor"/>
    <property type="evidence" value="ECO:0007669"/>
    <property type="project" value="InterPro"/>
</dbReference>
<dbReference type="SUPFAM" id="SSF54862">
    <property type="entry name" value="4Fe-4S ferredoxins"/>
    <property type="match status" value="1"/>
</dbReference>
<evidence type="ECO:0000256" key="7">
    <source>
        <dbReference type="ARBA" id="ARBA00022982"/>
    </source>
</evidence>
<dbReference type="PROSITE" id="PS00198">
    <property type="entry name" value="4FE4S_FER_1"/>
    <property type="match status" value="1"/>
</dbReference>
<reference evidence="11" key="1">
    <citation type="journal article" date="2020" name="mSystems">
        <title>Genome- and Community-Level Interaction Insights into Carbon Utilization and Element Cycling Functions of Hydrothermarchaeota in Hydrothermal Sediment.</title>
        <authorList>
            <person name="Zhou Z."/>
            <person name="Liu Y."/>
            <person name="Xu W."/>
            <person name="Pan J."/>
            <person name="Luo Z.H."/>
            <person name="Li M."/>
        </authorList>
    </citation>
    <scope>NUCLEOTIDE SEQUENCE [LARGE SCALE GENOMIC DNA]</scope>
    <source>
        <strain evidence="11">SpSt-26</strain>
    </source>
</reference>
<keyword evidence="7" id="KW-0249">Electron transport</keyword>
<dbReference type="AlphaFoldDB" id="A0A7J2TI81"/>
<keyword evidence="5" id="KW-0479">Metal-binding</keyword>
<dbReference type="GO" id="GO:0046872">
    <property type="term" value="F:metal ion binding"/>
    <property type="evidence" value="ECO:0007669"/>
    <property type="project" value="UniProtKB-KW"/>
</dbReference>
<keyword evidence="8" id="KW-0408">Iron</keyword>
<dbReference type="InterPro" id="IPR017900">
    <property type="entry name" value="4Fe4S_Fe_S_CS"/>
</dbReference>
<dbReference type="Pfam" id="PF14697">
    <property type="entry name" value="Fer4_21"/>
    <property type="match status" value="1"/>
</dbReference>
<evidence type="ECO:0000256" key="3">
    <source>
        <dbReference type="ARBA" id="ARBA00022448"/>
    </source>
</evidence>
<feature type="domain" description="4Fe-4S ferredoxin-type" evidence="10">
    <location>
        <begin position="27"/>
        <end position="56"/>
    </location>
</feature>
<comment type="caution">
    <text evidence="11">The sequence shown here is derived from an EMBL/GenBank/DDBJ whole genome shotgun (WGS) entry which is preliminary data.</text>
</comment>
<comment type="subunit">
    <text evidence="2">Heterotetramer of one alpha, one beta, one delta and one gamma chain.</text>
</comment>
<evidence type="ECO:0000256" key="5">
    <source>
        <dbReference type="ARBA" id="ARBA00022723"/>
    </source>
</evidence>
<comment type="cofactor">
    <cofactor evidence="1">
        <name>[4Fe-4S] cluster</name>
        <dbReference type="ChEBI" id="CHEBI:49883"/>
    </cofactor>
</comment>
<evidence type="ECO:0000259" key="10">
    <source>
        <dbReference type="PROSITE" id="PS51379"/>
    </source>
</evidence>
<dbReference type="EMBL" id="DSLA01000043">
    <property type="protein sequence ID" value="HEH35068.1"/>
    <property type="molecule type" value="Genomic_DNA"/>
</dbReference>
<evidence type="ECO:0000256" key="1">
    <source>
        <dbReference type="ARBA" id="ARBA00001966"/>
    </source>
</evidence>
<sequence>MKLKINIGAISEPLQSEKFKTGDWGTEWAVVDKEKCTACRVCEQFCPDGCIEVVEVEGKKFAVVDHNYCKGCGVCASVCKYEAIRMELKELFKLEVC</sequence>
<keyword evidence="4" id="KW-0004">4Fe-4S</keyword>
<accession>A0A7J2TI81</accession>
<evidence type="ECO:0000256" key="9">
    <source>
        <dbReference type="ARBA" id="ARBA00023014"/>
    </source>
</evidence>